<protein>
    <recommendedName>
        <fullName evidence="3">DUF3168 domain-containing protein</fullName>
    </recommendedName>
</protein>
<dbReference type="AlphaFoldDB" id="A0A1H5PIS3"/>
<evidence type="ECO:0000313" key="2">
    <source>
        <dbReference type="Proteomes" id="UP000181980"/>
    </source>
</evidence>
<gene>
    <name evidence="1" type="ORF">SAMN04488561_4476</name>
</gene>
<sequence>MTSVQAAFADVIDAALDDSYVVQPYPWAPDGPETGKTYVSIYRTVVTPAPNRQGARLHDLSIAVLSSISDPARADEALSDALDDVLDVLDNDPQLRGLVWSEARRTVVANYPAYEITTQVATTNNPEGS</sequence>
<dbReference type="STRING" id="561176.SAMN04488561_4476"/>
<proteinExistence type="predicted"/>
<organism evidence="1 2">
    <name type="scientific">Jiangella alba</name>
    <dbReference type="NCBI Taxonomy" id="561176"/>
    <lineage>
        <taxon>Bacteria</taxon>
        <taxon>Bacillati</taxon>
        <taxon>Actinomycetota</taxon>
        <taxon>Actinomycetes</taxon>
        <taxon>Jiangellales</taxon>
        <taxon>Jiangellaceae</taxon>
        <taxon>Jiangella</taxon>
    </lineage>
</organism>
<reference evidence="2" key="1">
    <citation type="submission" date="2016-10" db="EMBL/GenBank/DDBJ databases">
        <authorList>
            <person name="Varghese N."/>
            <person name="Submissions S."/>
        </authorList>
    </citation>
    <scope>NUCLEOTIDE SEQUENCE [LARGE SCALE GENOMIC DNA]</scope>
    <source>
        <strain evidence="2">DSM 45237</strain>
    </source>
</reference>
<name>A0A1H5PIS3_9ACTN</name>
<dbReference type="Proteomes" id="UP000181980">
    <property type="component" value="Unassembled WGS sequence"/>
</dbReference>
<dbReference type="EMBL" id="FNUC01000004">
    <property type="protein sequence ID" value="SEF13793.1"/>
    <property type="molecule type" value="Genomic_DNA"/>
</dbReference>
<evidence type="ECO:0008006" key="3">
    <source>
        <dbReference type="Google" id="ProtNLM"/>
    </source>
</evidence>
<dbReference type="OrthoDB" id="5189525at2"/>
<accession>A0A1H5PIS3</accession>
<keyword evidence="2" id="KW-1185">Reference proteome</keyword>
<evidence type="ECO:0000313" key="1">
    <source>
        <dbReference type="EMBL" id="SEF13793.1"/>
    </source>
</evidence>
<dbReference type="RefSeq" id="WP_069110167.1">
    <property type="nucleotide sequence ID" value="NZ_FNUC01000004.1"/>
</dbReference>